<feature type="domain" description="Band 7" evidence="4">
    <location>
        <begin position="22"/>
        <end position="184"/>
    </location>
</feature>
<dbReference type="SMART" id="SM00244">
    <property type="entry name" value="PHB"/>
    <property type="match status" value="1"/>
</dbReference>
<dbReference type="GO" id="GO:0008233">
    <property type="term" value="F:peptidase activity"/>
    <property type="evidence" value="ECO:0007669"/>
    <property type="project" value="UniProtKB-KW"/>
</dbReference>
<reference evidence="5 6" key="1">
    <citation type="submission" date="2016-10" db="EMBL/GenBank/DDBJ databases">
        <authorList>
            <person name="de Groot N.N."/>
        </authorList>
    </citation>
    <scope>NUCLEOTIDE SEQUENCE [LARGE SCALE GENOMIC DNA]</scope>
    <source>
        <strain evidence="5 6">A52C2</strain>
    </source>
</reference>
<dbReference type="InterPro" id="IPR001107">
    <property type="entry name" value="Band_7"/>
</dbReference>
<name>A0A1H9PWT8_9HYPH</name>
<comment type="subcellular location">
    <subcellularLocation>
        <location evidence="1">Membrane</location>
        <topology evidence="1">Single-pass membrane protein</topology>
    </subcellularLocation>
</comment>
<dbReference type="InterPro" id="IPR036013">
    <property type="entry name" value="Band_7/SPFH_dom_sf"/>
</dbReference>
<dbReference type="InterPro" id="IPR000163">
    <property type="entry name" value="Prohibitin"/>
</dbReference>
<evidence type="ECO:0000313" key="5">
    <source>
        <dbReference type="EMBL" id="SER52588.1"/>
    </source>
</evidence>
<feature type="transmembrane region" description="Helical" evidence="3">
    <location>
        <begin position="7"/>
        <end position="27"/>
    </location>
</feature>
<dbReference type="RefSeq" id="WP_092499650.1">
    <property type="nucleotide sequence ID" value="NZ_FOFG01000023.1"/>
</dbReference>
<dbReference type="PANTHER" id="PTHR42911:SF2">
    <property type="entry name" value="PROHIBITIN FAMILY PROTEIN"/>
    <property type="match status" value="1"/>
</dbReference>
<dbReference type="CDD" id="cd03401">
    <property type="entry name" value="SPFH_prohibitin"/>
    <property type="match status" value="1"/>
</dbReference>
<dbReference type="STRING" id="1855383.SAMN05216548_12319"/>
<evidence type="ECO:0000259" key="4">
    <source>
        <dbReference type="SMART" id="SM00244"/>
    </source>
</evidence>
<dbReference type="Pfam" id="PF01145">
    <property type="entry name" value="Band_7"/>
    <property type="match status" value="1"/>
</dbReference>
<dbReference type="GO" id="GO:0006508">
    <property type="term" value="P:proteolysis"/>
    <property type="evidence" value="ECO:0007669"/>
    <property type="project" value="UniProtKB-KW"/>
</dbReference>
<evidence type="ECO:0000256" key="1">
    <source>
        <dbReference type="ARBA" id="ARBA00004167"/>
    </source>
</evidence>
<evidence type="ECO:0000256" key="3">
    <source>
        <dbReference type="SAM" id="Phobius"/>
    </source>
</evidence>
<dbReference type="PANTHER" id="PTHR42911">
    <property type="entry name" value="MODULATOR OF FTSH PROTEASE HFLC"/>
    <property type="match status" value="1"/>
</dbReference>
<evidence type="ECO:0000313" key="6">
    <source>
        <dbReference type="Proteomes" id="UP000199647"/>
    </source>
</evidence>
<dbReference type="AlphaFoldDB" id="A0A1H9PWT8"/>
<dbReference type="EMBL" id="FOFG01000023">
    <property type="protein sequence ID" value="SER52588.1"/>
    <property type="molecule type" value="Genomic_DNA"/>
</dbReference>
<keyword evidence="5" id="KW-0378">Hydrolase</keyword>
<keyword evidence="3" id="KW-0812">Transmembrane</keyword>
<evidence type="ECO:0000256" key="2">
    <source>
        <dbReference type="SAM" id="Coils"/>
    </source>
</evidence>
<keyword evidence="2" id="KW-0175">Coiled coil</keyword>
<dbReference type="Gene3D" id="3.30.479.30">
    <property type="entry name" value="Band 7 domain"/>
    <property type="match status" value="1"/>
</dbReference>
<proteinExistence type="predicted"/>
<sequence length="292" mass="32075">MIRVKQAILGVVILVALWLALTSYYTIDATERGVLLRTGAIVGEEQPGLHFKMPWLETVKILPVSTQILTLDKMEAYSSDQQPADIRISTTFHLDPGKISQIYAEYQTAANVEARLVAPRIQQQFKNIFGQFTAQQAIQERASLNAKVYDALAKTLNGTVVLEGIQIEDITFSPQYVQSIEQRMQAQIEVEKLQQNAQREKVQAQITVTQAQAAADAVRATADADAYATQKRGEAEAAAIKARGDALRDNPGLVALQSVEKWDGRLPVQMVPASALPFLNLPGPPSAHEADR</sequence>
<dbReference type="SUPFAM" id="SSF117892">
    <property type="entry name" value="Band 7/SPFH domain"/>
    <property type="match status" value="1"/>
</dbReference>
<gene>
    <name evidence="5" type="ORF">SAMN05216548_12319</name>
</gene>
<dbReference type="Proteomes" id="UP000199647">
    <property type="component" value="Unassembled WGS sequence"/>
</dbReference>
<keyword evidence="3" id="KW-0472">Membrane</keyword>
<accession>A0A1H9PWT8</accession>
<dbReference type="OrthoDB" id="9812991at2"/>
<organism evidence="5 6">
    <name type="scientific">Faunimonas pinastri</name>
    <dbReference type="NCBI Taxonomy" id="1855383"/>
    <lineage>
        <taxon>Bacteria</taxon>
        <taxon>Pseudomonadati</taxon>
        <taxon>Pseudomonadota</taxon>
        <taxon>Alphaproteobacteria</taxon>
        <taxon>Hyphomicrobiales</taxon>
        <taxon>Afifellaceae</taxon>
        <taxon>Faunimonas</taxon>
    </lineage>
</organism>
<keyword evidence="5" id="KW-0645">Protease</keyword>
<protein>
    <submittedName>
        <fullName evidence="5">Regulator of protease activity HflC, stomatin/prohibitin superfamily</fullName>
    </submittedName>
</protein>
<keyword evidence="3" id="KW-1133">Transmembrane helix</keyword>
<keyword evidence="6" id="KW-1185">Reference proteome</keyword>
<dbReference type="GO" id="GO:0016020">
    <property type="term" value="C:membrane"/>
    <property type="evidence" value="ECO:0007669"/>
    <property type="project" value="UniProtKB-SubCell"/>
</dbReference>
<feature type="coiled-coil region" evidence="2">
    <location>
        <begin position="176"/>
        <end position="203"/>
    </location>
</feature>